<evidence type="ECO:0000256" key="6">
    <source>
        <dbReference type="SAM" id="MobiDB-lite"/>
    </source>
</evidence>
<feature type="transmembrane region" description="Helical" evidence="7">
    <location>
        <begin position="336"/>
        <end position="359"/>
    </location>
</feature>
<evidence type="ECO:0000256" key="7">
    <source>
        <dbReference type="SAM" id="Phobius"/>
    </source>
</evidence>
<accession>A0ABS5TKI5</accession>
<keyword evidence="2" id="KW-1003">Cell membrane</keyword>
<feature type="transmembrane region" description="Helical" evidence="7">
    <location>
        <begin position="72"/>
        <end position="92"/>
    </location>
</feature>
<dbReference type="EMBL" id="JAHBAY010000009">
    <property type="protein sequence ID" value="MBT0771612.1"/>
    <property type="molecule type" value="Genomic_DNA"/>
</dbReference>
<organism evidence="8 9">
    <name type="scientific">Kineosporia corallincola</name>
    <dbReference type="NCBI Taxonomy" id="2835133"/>
    <lineage>
        <taxon>Bacteria</taxon>
        <taxon>Bacillati</taxon>
        <taxon>Actinomycetota</taxon>
        <taxon>Actinomycetes</taxon>
        <taxon>Kineosporiales</taxon>
        <taxon>Kineosporiaceae</taxon>
        <taxon>Kineosporia</taxon>
    </lineage>
</organism>
<keyword evidence="5 7" id="KW-0472">Membrane</keyword>
<keyword evidence="9" id="KW-1185">Reference proteome</keyword>
<name>A0ABS5TKI5_9ACTN</name>
<evidence type="ECO:0000313" key="9">
    <source>
        <dbReference type="Proteomes" id="UP001197247"/>
    </source>
</evidence>
<evidence type="ECO:0000256" key="5">
    <source>
        <dbReference type="ARBA" id="ARBA00023136"/>
    </source>
</evidence>
<feature type="transmembrane region" description="Helical" evidence="7">
    <location>
        <begin position="248"/>
        <end position="266"/>
    </location>
</feature>
<evidence type="ECO:0000256" key="2">
    <source>
        <dbReference type="ARBA" id="ARBA00022475"/>
    </source>
</evidence>
<feature type="region of interest" description="Disordered" evidence="6">
    <location>
        <begin position="392"/>
        <end position="414"/>
    </location>
</feature>
<evidence type="ECO:0000256" key="3">
    <source>
        <dbReference type="ARBA" id="ARBA00022692"/>
    </source>
</evidence>
<protein>
    <recommendedName>
        <fullName evidence="10">MFS transporter</fullName>
    </recommendedName>
</protein>
<dbReference type="PANTHER" id="PTHR23513:SF11">
    <property type="entry name" value="STAPHYLOFERRIN A TRANSPORTER"/>
    <property type="match status" value="1"/>
</dbReference>
<dbReference type="SUPFAM" id="SSF103473">
    <property type="entry name" value="MFS general substrate transporter"/>
    <property type="match status" value="1"/>
</dbReference>
<evidence type="ECO:0008006" key="10">
    <source>
        <dbReference type="Google" id="ProtNLM"/>
    </source>
</evidence>
<reference evidence="8 9" key="1">
    <citation type="submission" date="2021-05" db="EMBL/GenBank/DDBJ databases">
        <title>Kineosporia and Streptomyces sp. nov. two new marine actinobacteria isolated from Coral.</title>
        <authorList>
            <person name="Buangrab K."/>
            <person name="Sutthacheep M."/>
            <person name="Yeemin T."/>
            <person name="Harunari E."/>
            <person name="Igarashi Y."/>
            <person name="Kanchanasin P."/>
            <person name="Tanasupawat S."/>
            <person name="Phongsopitanun W."/>
        </authorList>
    </citation>
    <scope>NUCLEOTIDE SEQUENCE [LARGE SCALE GENOMIC DNA]</scope>
    <source>
        <strain evidence="8 9">J2-2</strain>
    </source>
</reference>
<feature type="transmembrane region" description="Helical" evidence="7">
    <location>
        <begin position="302"/>
        <end position="324"/>
    </location>
</feature>
<feature type="transmembrane region" description="Helical" evidence="7">
    <location>
        <begin position="278"/>
        <end position="296"/>
    </location>
</feature>
<keyword evidence="4 7" id="KW-1133">Transmembrane helix</keyword>
<dbReference type="Gene3D" id="1.20.1250.20">
    <property type="entry name" value="MFS general substrate transporter like domains"/>
    <property type="match status" value="2"/>
</dbReference>
<sequence>MQTPLTRYLAAATLARVSDAGSGVGFVLLARATTGLSRPSLTGALLVTCLTAPHLLGPVLARRLDRARDGRVLIAVVCAVYGVCLIASTLALGRVSLWLVAVPAVLAGICGPLLTGGLSSRLSGMVPPGERSQRRALGFDSLSYGLSGTAGPALVAALASVTDARVSMLVLGACAVLAGVLVRTLPGGGGAVPAGEVPSVWHTLRLIVTTGPLRRVTYATMATALPGGAIAVIAVAYGDDLRVPPDTAALLTAAFGLGYLLGSLVVTARPLLGEPERLVTAMAALVGAGYVVSALAPGFAVALVAFTLLGALNAPLFTATLAARQRYSPAGARAQVFVSMAALKVGAASAGTAAAGAATGWGARPLLLTGAALIVATAGVMVLDRRGRPTGGPVLMMDDEARHAGSPSCEGQGR</sequence>
<comment type="caution">
    <text evidence="8">The sequence shown here is derived from an EMBL/GenBank/DDBJ whole genome shotgun (WGS) entry which is preliminary data.</text>
</comment>
<evidence type="ECO:0000256" key="1">
    <source>
        <dbReference type="ARBA" id="ARBA00004651"/>
    </source>
</evidence>
<gene>
    <name evidence="8" type="ORF">KIH74_21920</name>
</gene>
<keyword evidence="3 7" id="KW-0812">Transmembrane</keyword>
<evidence type="ECO:0000256" key="4">
    <source>
        <dbReference type="ARBA" id="ARBA00022989"/>
    </source>
</evidence>
<dbReference type="PANTHER" id="PTHR23513">
    <property type="entry name" value="INTEGRAL MEMBRANE EFFLUX PROTEIN-RELATED"/>
    <property type="match status" value="1"/>
</dbReference>
<feature type="transmembrane region" description="Helical" evidence="7">
    <location>
        <begin position="98"/>
        <end position="120"/>
    </location>
</feature>
<evidence type="ECO:0000313" key="8">
    <source>
        <dbReference type="EMBL" id="MBT0771612.1"/>
    </source>
</evidence>
<comment type="subcellular location">
    <subcellularLocation>
        <location evidence="1">Cell membrane</location>
        <topology evidence="1">Multi-pass membrane protein</topology>
    </subcellularLocation>
</comment>
<dbReference type="Proteomes" id="UP001197247">
    <property type="component" value="Unassembled WGS sequence"/>
</dbReference>
<feature type="transmembrane region" description="Helical" evidence="7">
    <location>
        <begin position="216"/>
        <end position="236"/>
    </location>
</feature>
<dbReference type="RefSeq" id="WP_214157977.1">
    <property type="nucleotide sequence ID" value="NZ_JAHBAY010000009.1"/>
</dbReference>
<proteinExistence type="predicted"/>
<feature type="transmembrane region" description="Helical" evidence="7">
    <location>
        <begin position="365"/>
        <end position="383"/>
    </location>
</feature>
<dbReference type="InterPro" id="IPR036259">
    <property type="entry name" value="MFS_trans_sf"/>
</dbReference>